<comment type="similarity">
    <text evidence="1">Belongs to the thioesterase family.</text>
</comment>
<dbReference type="Gene3D" id="3.40.50.1820">
    <property type="entry name" value="alpha/beta hydrolase"/>
    <property type="match status" value="1"/>
</dbReference>
<dbReference type="STRING" id="1280953.HOC_15557"/>
<gene>
    <name evidence="3" type="ORF">HOC_15557</name>
</gene>
<evidence type="ECO:0000259" key="2">
    <source>
        <dbReference type="Pfam" id="PF00975"/>
    </source>
</evidence>
<sequence length="121" mass="13655">MAFVEEVNKRYGGIPREIIEAPEVLEMLLPTLKADIRTLEKIECTAPKPLPISISALGGKSDRLVPENLLAGWESWTETDFRLQLFEGGHFYLDEQRSALILHIQDVLEAKSRAIIPTQNL</sequence>
<dbReference type="InterPro" id="IPR012223">
    <property type="entry name" value="TEII"/>
</dbReference>
<dbReference type="EMBL" id="ARYL01000028">
    <property type="protein sequence ID" value="KDA01433.1"/>
    <property type="molecule type" value="Genomic_DNA"/>
</dbReference>
<evidence type="ECO:0000313" key="3">
    <source>
        <dbReference type="EMBL" id="KDA01433.1"/>
    </source>
</evidence>
<accession>A0A059G4Q2</accession>
<organism evidence="3 4">
    <name type="scientific">Hyphomonas oceanitis SCH89</name>
    <dbReference type="NCBI Taxonomy" id="1280953"/>
    <lineage>
        <taxon>Bacteria</taxon>
        <taxon>Pseudomonadati</taxon>
        <taxon>Pseudomonadota</taxon>
        <taxon>Alphaproteobacteria</taxon>
        <taxon>Hyphomonadales</taxon>
        <taxon>Hyphomonadaceae</taxon>
        <taxon>Hyphomonas</taxon>
    </lineage>
</organism>
<reference evidence="3 4" key="1">
    <citation type="journal article" date="2014" name="Antonie Van Leeuwenhoek">
        <title>Hyphomonas beringensis sp. nov. and Hyphomonas chukchiensis sp. nov., isolated from surface seawater of the Bering Sea and Chukchi Sea.</title>
        <authorList>
            <person name="Li C."/>
            <person name="Lai Q."/>
            <person name="Li G."/>
            <person name="Dong C."/>
            <person name="Wang J."/>
            <person name="Liao Y."/>
            <person name="Shao Z."/>
        </authorList>
    </citation>
    <scope>NUCLEOTIDE SEQUENCE [LARGE SCALE GENOMIC DNA]</scope>
    <source>
        <strain evidence="3 4">SCH89</strain>
    </source>
</reference>
<dbReference type="GO" id="GO:0008610">
    <property type="term" value="P:lipid biosynthetic process"/>
    <property type="evidence" value="ECO:0007669"/>
    <property type="project" value="TreeGrafter"/>
</dbReference>
<keyword evidence="4" id="KW-1185">Reference proteome</keyword>
<protein>
    <submittedName>
        <fullName evidence="3">Thioesterase</fullName>
    </submittedName>
</protein>
<dbReference type="InterPro" id="IPR001031">
    <property type="entry name" value="Thioesterase"/>
</dbReference>
<dbReference type="PANTHER" id="PTHR11487">
    <property type="entry name" value="THIOESTERASE"/>
    <property type="match status" value="1"/>
</dbReference>
<proteinExistence type="inferred from homology"/>
<feature type="domain" description="Thioesterase" evidence="2">
    <location>
        <begin position="9"/>
        <end position="106"/>
    </location>
</feature>
<evidence type="ECO:0000313" key="4">
    <source>
        <dbReference type="Proteomes" id="UP000024942"/>
    </source>
</evidence>
<evidence type="ECO:0000256" key="1">
    <source>
        <dbReference type="ARBA" id="ARBA00007169"/>
    </source>
</evidence>
<comment type="caution">
    <text evidence="3">The sequence shown here is derived from an EMBL/GenBank/DDBJ whole genome shotgun (WGS) entry which is preliminary data.</text>
</comment>
<dbReference type="Proteomes" id="UP000024942">
    <property type="component" value="Unassembled WGS sequence"/>
</dbReference>
<dbReference type="eggNOG" id="COG3208">
    <property type="taxonomic scope" value="Bacteria"/>
</dbReference>
<dbReference type="PANTHER" id="PTHR11487:SF0">
    <property type="entry name" value="S-ACYL FATTY ACID SYNTHASE THIOESTERASE, MEDIUM CHAIN"/>
    <property type="match status" value="1"/>
</dbReference>
<dbReference type="InterPro" id="IPR029058">
    <property type="entry name" value="AB_hydrolase_fold"/>
</dbReference>
<dbReference type="AlphaFoldDB" id="A0A059G4Q2"/>
<dbReference type="SUPFAM" id="SSF53474">
    <property type="entry name" value="alpha/beta-Hydrolases"/>
    <property type="match status" value="1"/>
</dbReference>
<dbReference type="Pfam" id="PF00975">
    <property type="entry name" value="Thioesterase"/>
    <property type="match status" value="1"/>
</dbReference>
<name>A0A059G4Q2_9PROT</name>